<sequence length="113" mass="12778">MKLSDPCHLDMNHINLIQQQEECKSIYLLATLALTHSRLRKDTKHSEDDPSFQTLLLSCPVTILSIVPPTTIQGTRTKPHREGPPVLHVKPGKPQRNDSQANSGEDVNLRWHI</sequence>
<reference evidence="2 3" key="1">
    <citation type="submission" date="2019-05" db="EMBL/GenBank/DDBJ databases">
        <title>Another draft genome of Portunus trituberculatus and its Hox gene families provides insights of decapod evolution.</title>
        <authorList>
            <person name="Jeong J.-H."/>
            <person name="Song I."/>
            <person name="Kim S."/>
            <person name="Choi T."/>
            <person name="Kim D."/>
            <person name="Ryu S."/>
            <person name="Kim W."/>
        </authorList>
    </citation>
    <scope>NUCLEOTIDE SEQUENCE [LARGE SCALE GENOMIC DNA]</scope>
    <source>
        <tissue evidence="2">Muscle</tissue>
    </source>
</reference>
<accession>A0A5B7DZR2</accession>
<gene>
    <name evidence="2" type="ORF">E2C01_019842</name>
</gene>
<keyword evidence="3" id="KW-1185">Reference proteome</keyword>
<organism evidence="2 3">
    <name type="scientific">Portunus trituberculatus</name>
    <name type="common">Swimming crab</name>
    <name type="synonym">Neptunus trituberculatus</name>
    <dbReference type="NCBI Taxonomy" id="210409"/>
    <lineage>
        <taxon>Eukaryota</taxon>
        <taxon>Metazoa</taxon>
        <taxon>Ecdysozoa</taxon>
        <taxon>Arthropoda</taxon>
        <taxon>Crustacea</taxon>
        <taxon>Multicrustacea</taxon>
        <taxon>Malacostraca</taxon>
        <taxon>Eumalacostraca</taxon>
        <taxon>Eucarida</taxon>
        <taxon>Decapoda</taxon>
        <taxon>Pleocyemata</taxon>
        <taxon>Brachyura</taxon>
        <taxon>Eubrachyura</taxon>
        <taxon>Portunoidea</taxon>
        <taxon>Portunidae</taxon>
        <taxon>Portuninae</taxon>
        <taxon>Portunus</taxon>
    </lineage>
</organism>
<feature type="region of interest" description="Disordered" evidence="1">
    <location>
        <begin position="70"/>
        <end position="113"/>
    </location>
</feature>
<proteinExistence type="predicted"/>
<evidence type="ECO:0000313" key="2">
    <source>
        <dbReference type="EMBL" id="MPC26695.1"/>
    </source>
</evidence>
<name>A0A5B7DZR2_PORTR</name>
<evidence type="ECO:0000313" key="3">
    <source>
        <dbReference type="Proteomes" id="UP000324222"/>
    </source>
</evidence>
<comment type="caution">
    <text evidence="2">The sequence shown here is derived from an EMBL/GenBank/DDBJ whole genome shotgun (WGS) entry which is preliminary data.</text>
</comment>
<protein>
    <submittedName>
        <fullName evidence="2">Uncharacterized protein</fullName>
    </submittedName>
</protein>
<dbReference type="EMBL" id="VSRR010001636">
    <property type="protein sequence ID" value="MPC26695.1"/>
    <property type="molecule type" value="Genomic_DNA"/>
</dbReference>
<dbReference type="Proteomes" id="UP000324222">
    <property type="component" value="Unassembled WGS sequence"/>
</dbReference>
<evidence type="ECO:0000256" key="1">
    <source>
        <dbReference type="SAM" id="MobiDB-lite"/>
    </source>
</evidence>
<dbReference type="AlphaFoldDB" id="A0A5B7DZR2"/>